<dbReference type="EMBL" id="JBEPMK010000001">
    <property type="protein sequence ID" value="MET3643511.1"/>
    <property type="molecule type" value="Genomic_DNA"/>
</dbReference>
<comment type="subcellular location">
    <subcellularLocation>
        <location evidence="4">Cytoplasm</location>
    </subcellularLocation>
</comment>
<evidence type="ECO:0000256" key="4">
    <source>
        <dbReference type="HAMAP-Rule" id="MF_00745"/>
    </source>
</evidence>
<comment type="caution">
    <text evidence="6">The sequence shown here is derived from an EMBL/GenBank/DDBJ whole genome shotgun (WGS) entry which is preliminary data.</text>
</comment>
<evidence type="ECO:0000256" key="3">
    <source>
        <dbReference type="ARBA" id="ARBA00022833"/>
    </source>
</evidence>
<reference evidence="6 7" key="1">
    <citation type="submission" date="2024-06" db="EMBL/GenBank/DDBJ databases">
        <title>Genomic Encyclopedia of Type Strains, Phase IV (KMG-IV): sequencing the most valuable type-strain genomes for metagenomic binning, comparative biology and taxonomic classification.</title>
        <authorList>
            <person name="Goeker M."/>
        </authorList>
    </citation>
    <scope>NUCLEOTIDE SEQUENCE [LARGE SCALE GENOMIC DNA]</scope>
    <source>
        <strain evidence="6 7">DSM 15349</strain>
    </source>
</reference>
<dbReference type="InterPro" id="IPR035240">
    <property type="entry name" value="SprT_Zn_ribbon"/>
</dbReference>
<dbReference type="InterPro" id="IPR023524">
    <property type="entry name" value="Uncharacterised_SprT-like"/>
</dbReference>
<dbReference type="RefSeq" id="WP_354279544.1">
    <property type="nucleotide sequence ID" value="NZ_JBEPMK010000001.1"/>
</dbReference>
<sequence length="145" mass="17369">MNLTDYVREVSREDFGKEFSHEAFWNNRLRSTGGRFFPKDGHLDFNRKILDQFGLEIFRKIVRHELCHYHLYFEKKGYKHGDKEFKDLLSAVDGLRYAPSLAQENASLLFYSCRDCGQVYQRKRRINVEKYRCGKCRGRLFLVKT</sequence>
<feature type="active site" evidence="4">
    <location>
        <position position="65"/>
    </location>
</feature>
<name>A0ABV2JHX9_9STRE</name>
<organism evidence="6 7">
    <name type="scientific">Streptococcus gallinaceus</name>
    <dbReference type="NCBI Taxonomy" id="165758"/>
    <lineage>
        <taxon>Bacteria</taxon>
        <taxon>Bacillati</taxon>
        <taxon>Bacillota</taxon>
        <taxon>Bacilli</taxon>
        <taxon>Lactobacillales</taxon>
        <taxon>Streptococcaceae</taxon>
        <taxon>Streptococcus</taxon>
    </lineage>
</organism>
<feature type="binding site" evidence="4">
    <location>
        <position position="64"/>
    </location>
    <ligand>
        <name>Zn(2+)</name>
        <dbReference type="ChEBI" id="CHEBI:29105"/>
    </ligand>
</feature>
<keyword evidence="7" id="KW-1185">Reference proteome</keyword>
<keyword evidence="1 4" id="KW-0963">Cytoplasm</keyword>
<evidence type="ECO:0000259" key="5">
    <source>
        <dbReference type="SMART" id="SM00731"/>
    </source>
</evidence>
<dbReference type="Pfam" id="PF10263">
    <property type="entry name" value="SprT-like"/>
    <property type="match status" value="1"/>
</dbReference>
<comment type="similarity">
    <text evidence="4">Belongs to the SprT family.</text>
</comment>
<feature type="binding site" evidence="4">
    <location>
        <position position="68"/>
    </location>
    <ligand>
        <name>Zn(2+)</name>
        <dbReference type="ChEBI" id="CHEBI:29105"/>
    </ligand>
</feature>
<accession>A0ABV2JHX9</accession>
<dbReference type="NCBIfam" id="NF003339">
    <property type="entry name" value="PRK04351.1"/>
    <property type="match status" value="1"/>
</dbReference>
<dbReference type="HAMAP" id="MF_00745">
    <property type="entry name" value="SprT_like"/>
    <property type="match status" value="1"/>
</dbReference>
<dbReference type="SMART" id="SM00731">
    <property type="entry name" value="SprT"/>
    <property type="match status" value="1"/>
</dbReference>
<keyword evidence="2 4" id="KW-0479">Metal-binding</keyword>
<proteinExistence type="inferred from homology"/>
<evidence type="ECO:0000313" key="6">
    <source>
        <dbReference type="EMBL" id="MET3643511.1"/>
    </source>
</evidence>
<protein>
    <recommendedName>
        <fullName evidence="4">Protein SprT-like</fullName>
    </recommendedName>
</protein>
<comment type="cofactor">
    <cofactor evidence="4">
        <name>Zn(2+)</name>
        <dbReference type="ChEBI" id="CHEBI:29105"/>
    </cofactor>
    <text evidence="4">Binds 1 zinc ion.</text>
</comment>
<dbReference type="InterPro" id="IPR006640">
    <property type="entry name" value="SprT-like_domain"/>
</dbReference>
<feature type="domain" description="SprT-like" evidence="5">
    <location>
        <begin position="1"/>
        <end position="143"/>
    </location>
</feature>
<evidence type="ECO:0000256" key="2">
    <source>
        <dbReference type="ARBA" id="ARBA00022723"/>
    </source>
</evidence>
<evidence type="ECO:0000256" key="1">
    <source>
        <dbReference type="ARBA" id="ARBA00022490"/>
    </source>
</evidence>
<evidence type="ECO:0000313" key="7">
    <source>
        <dbReference type="Proteomes" id="UP001549055"/>
    </source>
</evidence>
<gene>
    <name evidence="6" type="ORF">ABID27_000128</name>
</gene>
<keyword evidence="3 4" id="KW-0862">Zinc</keyword>
<dbReference type="Proteomes" id="UP001549055">
    <property type="component" value="Unassembled WGS sequence"/>
</dbReference>
<dbReference type="Pfam" id="PF17283">
    <property type="entry name" value="Zn_ribbon_SprT"/>
    <property type="match status" value="1"/>
</dbReference>